<evidence type="ECO:0000256" key="5">
    <source>
        <dbReference type="ARBA" id="ARBA00022737"/>
    </source>
</evidence>
<comment type="subcellular location">
    <subcellularLocation>
        <location evidence="1">Membrane</location>
        <topology evidence="1">Multi-pass membrane protein</topology>
    </subcellularLocation>
</comment>
<keyword evidence="10" id="KW-1185">Reference proteome</keyword>
<dbReference type="InterPro" id="IPR018108">
    <property type="entry name" value="MCP_transmembrane"/>
</dbReference>
<dbReference type="InterPro" id="IPR023395">
    <property type="entry name" value="MCP_dom_sf"/>
</dbReference>
<dbReference type="KEGG" id="apln:108741216"/>
<evidence type="ECO:0000256" key="2">
    <source>
        <dbReference type="ARBA" id="ARBA00006375"/>
    </source>
</evidence>
<dbReference type="Proteomes" id="UP000192223">
    <property type="component" value="Unplaced"/>
</dbReference>
<keyword evidence="3 9" id="KW-0813">Transport</keyword>
<keyword evidence="5" id="KW-0677">Repeat</keyword>
<dbReference type="GO" id="GO:0016020">
    <property type="term" value="C:membrane"/>
    <property type="evidence" value="ECO:0007669"/>
    <property type="project" value="UniProtKB-SubCell"/>
</dbReference>
<keyword evidence="4 8" id="KW-0812">Transmembrane</keyword>
<comment type="similarity">
    <text evidence="2 9">Belongs to the mitochondrial carrier (TC 2.A.29) family.</text>
</comment>
<dbReference type="PANTHER" id="PTHR45683">
    <property type="entry name" value="MITOCHONDRIAL NICOTINAMIDE ADENINE DINUCLEOTIDE TRANSPORTER 1-RELATED-RELATED"/>
    <property type="match status" value="1"/>
</dbReference>
<evidence type="ECO:0000256" key="3">
    <source>
        <dbReference type="ARBA" id="ARBA00022448"/>
    </source>
</evidence>
<dbReference type="InParanoid" id="A0A1W4XF72"/>
<dbReference type="GO" id="GO:0055085">
    <property type="term" value="P:transmembrane transport"/>
    <property type="evidence" value="ECO:0007669"/>
    <property type="project" value="InterPro"/>
</dbReference>
<evidence type="ECO:0000313" key="11">
    <source>
        <dbReference type="RefSeq" id="XP_018331422.1"/>
    </source>
</evidence>
<evidence type="ECO:0000256" key="9">
    <source>
        <dbReference type="RuleBase" id="RU000488"/>
    </source>
</evidence>
<dbReference type="InterPro" id="IPR044712">
    <property type="entry name" value="SLC25A32-like"/>
</dbReference>
<reference evidence="11" key="1">
    <citation type="submission" date="2025-08" db="UniProtKB">
        <authorList>
            <consortium name="RefSeq"/>
        </authorList>
    </citation>
    <scope>IDENTIFICATION</scope>
    <source>
        <tissue evidence="11">Entire body</tissue>
    </source>
</reference>
<evidence type="ECO:0000256" key="7">
    <source>
        <dbReference type="ARBA" id="ARBA00023136"/>
    </source>
</evidence>
<protein>
    <submittedName>
        <fullName evidence="11">Mitochondrial folate transporter/carrier-like</fullName>
    </submittedName>
</protein>
<evidence type="ECO:0000256" key="1">
    <source>
        <dbReference type="ARBA" id="ARBA00004141"/>
    </source>
</evidence>
<evidence type="ECO:0000313" key="10">
    <source>
        <dbReference type="Proteomes" id="UP000192223"/>
    </source>
</evidence>
<dbReference type="GO" id="GO:0006862">
    <property type="term" value="P:nucleotide transport"/>
    <property type="evidence" value="ECO:0007669"/>
    <property type="project" value="InterPro"/>
</dbReference>
<keyword evidence="7 8" id="KW-0472">Membrane</keyword>
<evidence type="ECO:0000256" key="8">
    <source>
        <dbReference type="PROSITE-ProRule" id="PRU00282"/>
    </source>
</evidence>
<dbReference type="GeneID" id="108741216"/>
<sequence length="131" mass="14643">MSTTNLEEPKITDIVSKQSNIFNHIKFEHLVAGVSGGLTSTLILHPLDLIKIRFEVNDGRHIRSELQYNGIFNAFKTIFTKEGISGLYRGVTPSLWGAGSSWGLYFLLYNSLKSFSSRGLDTDYNQSHLGC</sequence>
<dbReference type="SUPFAM" id="SSF103506">
    <property type="entry name" value="Mitochondrial carrier"/>
    <property type="match status" value="1"/>
</dbReference>
<gene>
    <name evidence="11" type="primary">LOC108741216</name>
</gene>
<keyword evidence="6" id="KW-1133">Transmembrane helix</keyword>
<dbReference type="OrthoDB" id="428293at2759"/>
<evidence type="ECO:0000256" key="4">
    <source>
        <dbReference type="ARBA" id="ARBA00022692"/>
    </source>
</evidence>
<name>A0A1W4XF72_AGRPL</name>
<proteinExistence type="inferred from homology"/>
<dbReference type="PROSITE" id="PS50920">
    <property type="entry name" value="SOLCAR"/>
    <property type="match status" value="1"/>
</dbReference>
<organism evidence="10 11">
    <name type="scientific">Agrilus planipennis</name>
    <name type="common">Emerald ash borer</name>
    <name type="synonym">Agrilus marcopoli</name>
    <dbReference type="NCBI Taxonomy" id="224129"/>
    <lineage>
        <taxon>Eukaryota</taxon>
        <taxon>Metazoa</taxon>
        <taxon>Ecdysozoa</taxon>
        <taxon>Arthropoda</taxon>
        <taxon>Hexapoda</taxon>
        <taxon>Insecta</taxon>
        <taxon>Pterygota</taxon>
        <taxon>Neoptera</taxon>
        <taxon>Endopterygota</taxon>
        <taxon>Coleoptera</taxon>
        <taxon>Polyphaga</taxon>
        <taxon>Elateriformia</taxon>
        <taxon>Buprestoidea</taxon>
        <taxon>Buprestidae</taxon>
        <taxon>Agrilinae</taxon>
        <taxon>Agrilus</taxon>
    </lineage>
</organism>
<dbReference type="Gene3D" id="1.50.40.10">
    <property type="entry name" value="Mitochondrial carrier domain"/>
    <property type="match status" value="1"/>
</dbReference>
<dbReference type="Pfam" id="PF00153">
    <property type="entry name" value="Mito_carr"/>
    <property type="match status" value="1"/>
</dbReference>
<dbReference type="STRING" id="224129.A0A1W4XF72"/>
<evidence type="ECO:0000256" key="6">
    <source>
        <dbReference type="ARBA" id="ARBA00022989"/>
    </source>
</evidence>
<dbReference type="AlphaFoldDB" id="A0A1W4XF72"/>
<accession>A0A1W4XF72</accession>
<feature type="repeat" description="Solcar" evidence="8">
    <location>
        <begin position="24"/>
        <end position="115"/>
    </location>
</feature>
<dbReference type="RefSeq" id="XP_018331422.1">
    <property type="nucleotide sequence ID" value="XM_018475920.1"/>
</dbReference>